<gene>
    <name evidence="1" type="ORF">Thiowin_02292</name>
</gene>
<keyword evidence="2" id="KW-1185">Reference proteome</keyword>
<dbReference type="EMBL" id="CP121472">
    <property type="protein sequence ID" value="WPL17291.1"/>
    <property type="molecule type" value="Genomic_DNA"/>
</dbReference>
<protein>
    <submittedName>
        <fullName evidence="1">Uncharacterized protein</fullName>
    </submittedName>
</protein>
<dbReference type="Proteomes" id="UP001432180">
    <property type="component" value="Chromosome"/>
</dbReference>
<evidence type="ECO:0000313" key="1">
    <source>
        <dbReference type="EMBL" id="WPL17291.1"/>
    </source>
</evidence>
<evidence type="ECO:0000313" key="2">
    <source>
        <dbReference type="Proteomes" id="UP001432180"/>
    </source>
</evidence>
<proteinExistence type="predicted"/>
<accession>A0ABZ0SB67</accession>
<reference evidence="1 2" key="1">
    <citation type="journal article" date="2023" name="Microorganisms">
        <title>Thiorhodovibrio frisius and Trv. litoralis spp. nov., Two Novel Members from a Clade of Fastidious Purple Sulfur Bacteria That Exhibit Unique Red-Shifted Light-Harvesting Capabilities.</title>
        <authorList>
            <person name="Methner A."/>
            <person name="Kuzyk S.B."/>
            <person name="Petersen J."/>
            <person name="Bauer S."/>
            <person name="Brinkmann H."/>
            <person name="Sichau K."/>
            <person name="Wanner G."/>
            <person name="Wolf J."/>
            <person name="Neumann-Schaal M."/>
            <person name="Henke P."/>
            <person name="Tank M."/>
            <person name="Sproer C."/>
            <person name="Bunk B."/>
            <person name="Overmann J."/>
        </authorList>
    </citation>
    <scope>NUCLEOTIDE SEQUENCE [LARGE SCALE GENOMIC DNA]</scope>
    <source>
        <strain evidence="1 2">DSM 6702</strain>
    </source>
</reference>
<sequence>MRQGLAHYRARQHDRHQDDGDKLFERLLLIFQREVPEMA</sequence>
<name>A0ABZ0SB67_9GAMM</name>
<organism evidence="1 2">
    <name type="scientific">Thiorhodovibrio winogradskyi</name>
    <dbReference type="NCBI Taxonomy" id="77007"/>
    <lineage>
        <taxon>Bacteria</taxon>
        <taxon>Pseudomonadati</taxon>
        <taxon>Pseudomonadota</taxon>
        <taxon>Gammaproteobacteria</taxon>
        <taxon>Chromatiales</taxon>
        <taxon>Chromatiaceae</taxon>
        <taxon>Thiorhodovibrio</taxon>
    </lineage>
</organism>